<dbReference type="InterPro" id="IPR014729">
    <property type="entry name" value="Rossmann-like_a/b/a_fold"/>
</dbReference>
<name>A0AA85JV78_TRIRE</name>
<evidence type="ECO:0000313" key="2">
    <source>
        <dbReference type="Proteomes" id="UP000050795"/>
    </source>
</evidence>
<dbReference type="Proteomes" id="UP000050795">
    <property type="component" value="Unassembled WGS sequence"/>
</dbReference>
<proteinExistence type="predicted"/>
<dbReference type="SUPFAM" id="SSF52402">
    <property type="entry name" value="Adenine nucleotide alpha hydrolases-like"/>
    <property type="match status" value="1"/>
</dbReference>
<keyword evidence="2" id="KW-1185">Reference proteome</keyword>
<feature type="domain" description="UspA" evidence="1">
    <location>
        <begin position="10"/>
        <end position="142"/>
    </location>
</feature>
<dbReference type="PRINTS" id="PR01438">
    <property type="entry name" value="UNVRSLSTRESS"/>
</dbReference>
<evidence type="ECO:0000313" key="3">
    <source>
        <dbReference type="WBParaSite" id="TREG1_38700.1"/>
    </source>
</evidence>
<dbReference type="PANTHER" id="PTHR46989:SF3">
    <property type="entry name" value="USPA DOMAIN-CONTAINING PROTEIN"/>
    <property type="match status" value="1"/>
</dbReference>
<dbReference type="Gene3D" id="3.40.50.620">
    <property type="entry name" value="HUPs"/>
    <property type="match status" value="1"/>
</dbReference>
<dbReference type="CDD" id="cd23659">
    <property type="entry name" value="USP_At3g01520-like"/>
    <property type="match status" value="1"/>
</dbReference>
<reference evidence="3" key="2">
    <citation type="submission" date="2023-11" db="UniProtKB">
        <authorList>
            <consortium name="WormBaseParasite"/>
        </authorList>
    </citation>
    <scope>IDENTIFICATION</scope>
</reference>
<protein>
    <recommendedName>
        <fullName evidence="1">UspA domain-containing protein</fullName>
    </recommendedName>
</protein>
<reference evidence="2" key="1">
    <citation type="submission" date="2022-06" db="EMBL/GenBank/DDBJ databases">
        <authorList>
            <person name="Berger JAMES D."/>
            <person name="Berger JAMES D."/>
        </authorList>
    </citation>
    <scope>NUCLEOTIDE SEQUENCE [LARGE SCALE GENOMIC DNA]</scope>
</reference>
<dbReference type="PANTHER" id="PTHR46989">
    <property type="entry name" value="USP DOMAIN-CONTAINING PROTEIN"/>
    <property type="match status" value="1"/>
</dbReference>
<sequence length="146" mass="16209">MMEVSIKEKRIVLLPVDGSDHSTRAFQWYVDNLKNEKDELHFVYIIEPAFSTPTIELATASPPVTNIMQSMQEKAKAAGITCHAHAHIDTKPGQALVRIAEEYNAKLIVMGTRGLGIIRRTLLGSVTNYVLHHVKTPLVIVPPVKS</sequence>
<dbReference type="InterPro" id="IPR006015">
    <property type="entry name" value="Universal_stress_UspA"/>
</dbReference>
<organism evidence="2 3">
    <name type="scientific">Trichobilharzia regenti</name>
    <name type="common">Nasal bird schistosome</name>
    <dbReference type="NCBI Taxonomy" id="157069"/>
    <lineage>
        <taxon>Eukaryota</taxon>
        <taxon>Metazoa</taxon>
        <taxon>Spiralia</taxon>
        <taxon>Lophotrochozoa</taxon>
        <taxon>Platyhelminthes</taxon>
        <taxon>Trematoda</taxon>
        <taxon>Digenea</taxon>
        <taxon>Strigeidida</taxon>
        <taxon>Schistosomatoidea</taxon>
        <taxon>Schistosomatidae</taxon>
        <taxon>Trichobilharzia</taxon>
    </lineage>
</organism>
<dbReference type="InterPro" id="IPR006016">
    <property type="entry name" value="UspA"/>
</dbReference>
<dbReference type="WBParaSite" id="TREG1_38700.1">
    <property type="protein sequence ID" value="TREG1_38700.1"/>
    <property type="gene ID" value="TREG1_38700"/>
</dbReference>
<evidence type="ECO:0000259" key="1">
    <source>
        <dbReference type="Pfam" id="PF00582"/>
    </source>
</evidence>
<dbReference type="Pfam" id="PF00582">
    <property type="entry name" value="Usp"/>
    <property type="match status" value="1"/>
</dbReference>
<accession>A0AA85JV78</accession>
<dbReference type="AlphaFoldDB" id="A0AA85JV78"/>